<sequence>MKKSFLLLSLLLLFSCGKEQHDLTVKGTIKDLKKGTLYLQKIQDSVLISVDSLIINGDSNFELHAILESPEVFFLHLNKNNSDAYGKIPFFADKGVTVINTTLKEFSLNPEIKGSKQQVVFEQYLKMMDRYNDKNLELIKAELDAKMIKDSSLLAANTKAYESLLKSKYLYTVNFAIQNKDSDVAPYVALTEIYDAQTKWLDTINNSLTPEIKASKYGKELDAFIKDRKGN</sequence>
<dbReference type="EMBL" id="VSKK01000002">
    <property type="protein sequence ID" value="TYB76911.1"/>
    <property type="molecule type" value="Genomic_DNA"/>
</dbReference>
<dbReference type="AlphaFoldDB" id="A0A5D0R7Q5"/>
<feature type="domain" description="DUF4369" evidence="1">
    <location>
        <begin position="24"/>
        <end position="119"/>
    </location>
</feature>
<dbReference type="Proteomes" id="UP000323720">
    <property type="component" value="Unassembled WGS sequence"/>
</dbReference>
<evidence type="ECO:0000259" key="1">
    <source>
        <dbReference type="Pfam" id="PF14289"/>
    </source>
</evidence>
<proteinExistence type="predicted"/>
<keyword evidence="3" id="KW-1185">Reference proteome</keyword>
<dbReference type="Pfam" id="PF14289">
    <property type="entry name" value="DUF4369"/>
    <property type="match status" value="1"/>
</dbReference>
<protein>
    <submittedName>
        <fullName evidence="2">DUF4369 domain-containing protein</fullName>
    </submittedName>
</protein>
<dbReference type="PROSITE" id="PS51257">
    <property type="entry name" value="PROKAR_LIPOPROTEIN"/>
    <property type="match status" value="1"/>
</dbReference>
<comment type="caution">
    <text evidence="2">The sequence shown here is derived from an EMBL/GenBank/DDBJ whole genome shotgun (WGS) entry which is preliminary data.</text>
</comment>
<gene>
    <name evidence="2" type="ORF">ES674_09415</name>
</gene>
<dbReference type="OrthoDB" id="1143206at2"/>
<evidence type="ECO:0000313" key="3">
    <source>
        <dbReference type="Proteomes" id="UP000323720"/>
    </source>
</evidence>
<accession>A0A5D0R7Q5</accession>
<dbReference type="RefSeq" id="WP_148403748.1">
    <property type="nucleotide sequence ID" value="NZ_VSKK01000002.1"/>
</dbReference>
<dbReference type="InterPro" id="IPR025380">
    <property type="entry name" value="DUF4369"/>
</dbReference>
<reference evidence="2 3" key="1">
    <citation type="submission" date="2019-08" db="EMBL/GenBank/DDBJ databases">
        <title>Genomes of Antarctic Bizionia species.</title>
        <authorList>
            <person name="Bowman J.P."/>
        </authorList>
    </citation>
    <scope>NUCLEOTIDE SEQUENCE [LARGE SCALE GENOMIC DNA]</scope>
    <source>
        <strain evidence="2 3">ADA-4</strain>
    </source>
</reference>
<name>A0A5D0R7Q5_9FLAO</name>
<evidence type="ECO:0000313" key="2">
    <source>
        <dbReference type="EMBL" id="TYB76911.1"/>
    </source>
</evidence>
<organism evidence="2 3">
    <name type="scientific">Bizionia myxarmorum</name>
    <dbReference type="NCBI Taxonomy" id="291186"/>
    <lineage>
        <taxon>Bacteria</taxon>
        <taxon>Pseudomonadati</taxon>
        <taxon>Bacteroidota</taxon>
        <taxon>Flavobacteriia</taxon>
        <taxon>Flavobacteriales</taxon>
        <taxon>Flavobacteriaceae</taxon>
        <taxon>Bizionia</taxon>
    </lineage>
</organism>